<evidence type="ECO:0000256" key="6">
    <source>
        <dbReference type="ARBA" id="ARBA00023012"/>
    </source>
</evidence>
<dbReference type="EMBL" id="JAAXKZ010000053">
    <property type="protein sequence ID" value="NMH92978.1"/>
    <property type="molecule type" value="Genomic_DNA"/>
</dbReference>
<dbReference type="SUPFAM" id="SSF55874">
    <property type="entry name" value="ATPase domain of HSP90 chaperone/DNA topoisomerase II/histidine kinase"/>
    <property type="match status" value="1"/>
</dbReference>
<feature type="transmembrane region" description="Helical" evidence="7">
    <location>
        <begin position="9"/>
        <end position="28"/>
    </location>
</feature>
<feature type="transmembrane region" description="Helical" evidence="7">
    <location>
        <begin position="158"/>
        <end position="181"/>
    </location>
</feature>
<evidence type="ECO:0000256" key="3">
    <source>
        <dbReference type="ARBA" id="ARBA00022553"/>
    </source>
</evidence>
<keyword evidence="7" id="KW-1133">Transmembrane helix</keyword>
<organism evidence="9 10">
    <name type="scientific">Pseudonocardia bannensis</name>
    <dbReference type="NCBI Taxonomy" id="630973"/>
    <lineage>
        <taxon>Bacteria</taxon>
        <taxon>Bacillati</taxon>
        <taxon>Actinomycetota</taxon>
        <taxon>Actinomycetes</taxon>
        <taxon>Pseudonocardiales</taxon>
        <taxon>Pseudonocardiaceae</taxon>
        <taxon>Pseudonocardia</taxon>
    </lineage>
</organism>
<comment type="caution">
    <text evidence="9">The sequence shown here is derived from an EMBL/GenBank/DDBJ whole genome shotgun (WGS) entry which is preliminary data.</text>
</comment>
<feature type="transmembrane region" description="Helical" evidence="7">
    <location>
        <begin position="193"/>
        <end position="210"/>
    </location>
</feature>
<dbReference type="PANTHER" id="PTHR44936:SF9">
    <property type="entry name" value="SENSOR PROTEIN CREC"/>
    <property type="match status" value="1"/>
</dbReference>
<keyword evidence="5 9" id="KW-0418">Kinase</keyword>
<dbReference type="GO" id="GO:0000160">
    <property type="term" value="P:phosphorelay signal transduction system"/>
    <property type="evidence" value="ECO:0007669"/>
    <property type="project" value="UniProtKB-KW"/>
</dbReference>
<name>A0A848DJV3_9PSEU</name>
<feature type="transmembrane region" description="Helical" evidence="7">
    <location>
        <begin position="40"/>
        <end position="61"/>
    </location>
</feature>
<dbReference type="Gene3D" id="3.30.565.10">
    <property type="entry name" value="Histidine kinase-like ATPase, C-terminal domain"/>
    <property type="match status" value="1"/>
</dbReference>
<feature type="transmembrane region" description="Helical" evidence="7">
    <location>
        <begin position="128"/>
        <end position="146"/>
    </location>
</feature>
<keyword evidence="7" id="KW-0812">Transmembrane</keyword>
<reference evidence="9 10" key="1">
    <citation type="submission" date="2020-04" db="EMBL/GenBank/DDBJ databases">
        <authorList>
            <person name="Klaysubun C."/>
            <person name="Duangmal K."/>
            <person name="Lipun K."/>
        </authorList>
    </citation>
    <scope>NUCLEOTIDE SEQUENCE [LARGE SCALE GENOMIC DNA]</scope>
    <source>
        <strain evidence="9 10">DSM 45300</strain>
    </source>
</reference>
<evidence type="ECO:0000313" key="10">
    <source>
        <dbReference type="Proteomes" id="UP000586918"/>
    </source>
</evidence>
<dbReference type="GO" id="GO:0004673">
    <property type="term" value="F:protein histidine kinase activity"/>
    <property type="evidence" value="ECO:0007669"/>
    <property type="project" value="UniProtKB-EC"/>
</dbReference>
<evidence type="ECO:0000256" key="1">
    <source>
        <dbReference type="ARBA" id="ARBA00000085"/>
    </source>
</evidence>
<evidence type="ECO:0000256" key="2">
    <source>
        <dbReference type="ARBA" id="ARBA00012438"/>
    </source>
</evidence>
<dbReference type="PROSITE" id="PS50109">
    <property type="entry name" value="HIS_KIN"/>
    <property type="match status" value="1"/>
</dbReference>
<feature type="transmembrane region" description="Helical" evidence="7">
    <location>
        <begin position="230"/>
        <end position="249"/>
    </location>
</feature>
<evidence type="ECO:0000256" key="4">
    <source>
        <dbReference type="ARBA" id="ARBA00022679"/>
    </source>
</evidence>
<gene>
    <name evidence="9" type="ORF">HF519_15635</name>
</gene>
<proteinExistence type="predicted"/>
<feature type="domain" description="Histidine kinase" evidence="8">
    <location>
        <begin position="271"/>
        <end position="470"/>
    </location>
</feature>
<protein>
    <recommendedName>
        <fullName evidence="2">histidine kinase</fullName>
        <ecNumber evidence="2">2.7.13.3</ecNumber>
    </recommendedName>
</protein>
<sequence>MPARSARAVAVEVVAQAGLVLVTGMLLAHLEGGAVRSEHALDVLAFAAGLAASILLSVGAWVGGDRRAARVAWAVGLYTAVALQMEAVDLDAERGAWPLAGSAAVLGAVGLLALAVRRQPGRSGDRAPALVVVSFVLIGVVAVAVLDVLRPDVVLPAGWVAAVDLIAWSGGAAVGITLLLGGIWTDRPLVRRVGLAFTVLAAGHAVRIGHDLPAWSAPAPAPGALQLAGMAMLFGAAVPFLLSAVRSVGIQQENSRSRLAEAEAVMASVAERDHEMRNLVAGLSGAASVLTTVQDAASTPDGKRLLVAAGAELERLQRMLAGESIETHDHSEVEVGPLLQGLAVVHRVGGLAVEVDIRDDPRAAMDPAALRQVVTNLLVNCARHAPGARVRLRAHRVGGQVRIEVADDGPGLPDGATTALLRRGVRGPGSTGSGLGLAISTELVHRYDGTVSLVSDAAGCTVVLDLPAADRTAPVVERVGV</sequence>
<keyword evidence="3" id="KW-0597">Phosphoprotein</keyword>
<keyword evidence="4" id="KW-0808">Transferase</keyword>
<keyword evidence="7" id="KW-0472">Membrane</keyword>
<accession>A0A848DJV3</accession>
<feature type="transmembrane region" description="Helical" evidence="7">
    <location>
        <begin position="68"/>
        <end position="85"/>
    </location>
</feature>
<dbReference type="Pfam" id="PF02518">
    <property type="entry name" value="HATPase_c"/>
    <property type="match status" value="1"/>
</dbReference>
<evidence type="ECO:0000256" key="5">
    <source>
        <dbReference type="ARBA" id="ARBA00022777"/>
    </source>
</evidence>
<dbReference type="RefSeq" id="WP_169413682.1">
    <property type="nucleotide sequence ID" value="NZ_JAAXKZ010000053.1"/>
</dbReference>
<evidence type="ECO:0000259" key="8">
    <source>
        <dbReference type="PROSITE" id="PS50109"/>
    </source>
</evidence>
<dbReference type="EC" id="2.7.13.3" evidence="2"/>
<dbReference type="InterPro" id="IPR003594">
    <property type="entry name" value="HATPase_dom"/>
</dbReference>
<keyword evidence="10" id="KW-1185">Reference proteome</keyword>
<dbReference type="InterPro" id="IPR036890">
    <property type="entry name" value="HATPase_C_sf"/>
</dbReference>
<dbReference type="Proteomes" id="UP000586918">
    <property type="component" value="Unassembled WGS sequence"/>
</dbReference>
<comment type="catalytic activity">
    <reaction evidence="1">
        <text>ATP + protein L-histidine = ADP + protein N-phospho-L-histidine.</text>
        <dbReference type="EC" id="2.7.13.3"/>
    </reaction>
</comment>
<keyword evidence="6" id="KW-0902">Two-component regulatory system</keyword>
<dbReference type="AlphaFoldDB" id="A0A848DJV3"/>
<evidence type="ECO:0000313" key="9">
    <source>
        <dbReference type="EMBL" id="NMH92978.1"/>
    </source>
</evidence>
<dbReference type="PANTHER" id="PTHR44936">
    <property type="entry name" value="SENSOR PROTEIN CREC"/>
    <property type="match status" value="1"/>
</dbReference>
<dbReference type="InterPro" id="IPR050980">
    <property type="entry name" value="2C_sensor_his_kinase"/>
</dbReference>
<dbReference type="SMART" id="SM00387">
    <property type="entry name" value="HATPase_c"/>
    <property type="match status" value="1"/>
</dbReference>
<dbReference type="InterPro" id="IPR005467">
    <property type="entry name" value="His_kinase_dom"/>
</dbReference>
<feature type="transmembrane region" description="Helical" evidence="7">
    <location>
        <begin position="97"/>
        <end position="116"/>
    </location>
</feature>
<evidence type="ECO:0000256" key="7">
    <source>
        <dbReference type="SAM" id="Phobius"/>
    </source>
</evidence>